<feature type="transmembrane region" description="Helical" evidence="1">
    <location>
        <begin position="91"/>
        <end position="110"/>
    </location>
</feature>
<dbReference type="AlphaFoldDB" id="A0AAE3DE51"/>
<keyword evidence="1" id="KW-1133">Transmembrane helix</keyword>
<evidence type="ECO:0000313" key="3">
    <source>
        <dbReference type="Proteomes" id="UP001199319"/>
    </source>
</evidence>
<name>A0AAE3DE51_9FIRM</name>
<dbReference type="Proteomes" id="UP001199319">
    <property type="component" value="Unassembled WGS sequence"/>
</dbReference>
<reference evidence="2" key="1">
    <citation type="submission" date="2021-10" db="EMBL/GenBank/DDBJ databases">
        <title>Anaerobic single-cell dispensing facilitates the cultivation of human gut bacteria.</title>
        <authorList>
            <person name="Afrizal A."/>
        </authorList>
    </citation>
    <scope>NUCLEOTIDE SEQUENCE</scope>
    <source>
        <strain evidence="2">CLA-AA-H272</strain>
    </source>
</reference>
<proteinExistence type="predicted"/>
<dbReference type="InterPro" id="IPR010178">
    <property type="entry name" value="Lit"/>
</dbReference>
<organism evidence="2 3">
    <name type="scientific">Brotocaccenecus cirricatena</name>
    <dbReference type="NCBI Taxonomy" id="3064195"/>
    <lineage>
        <taxon>Bacteria</taxon>
        <taxon>Bacillati</taxon>
        <taxon>Bacillota</taxon>
        <taxon>Clostridia</taxon>
        <taxon>Eubacteriales</taxon>
        <taxon>Oscillospiraceae</taxon>
        <taxon>Brotocaccenecus</taxon>
    </lineage>
</organism>
<protein>
    <submittedName>
        <fullName evidence="2">TIGR01906 family membrane protein</fullName>
    </submittedName>
</protein>
<gene>
    <name evidence="2" type="ORF">LKD37_00045</name>
</gene>
<keyword evidence="3" id="KW-1185">Reference proteome</keyword>
<dbReference type="EMBL" id="JAJEPW010000001">
    <property type="protein sequence ID" value="MCC2127924.1"/>
    <property type="molecule type" value="Genomic_DNA"/>
</dbReference>
<feature type="transmembrane region" description="Helical" evidence="1">
    <location>
        <begin position="185"/>
        <end position="208"/>
    </location>
</feature>
<feature type="transmembrane region" description="Helical" evidence="1">
    <location>
        <begin position="130"/>
        <end position="149"/>
    </location>
</feature>
<dbReference type="NCBIfam" id="TIGR01906">
    <property type="entry name" value="integ_TIGR01906"/>
    <property type="match status" value="1"/>
</dbReference>
<comment type="caution">
    <text evidence="2">The sequence shown here is derived from an EMBL/GenBank/DDBJ whole genome shotgun (WGS) entry which is preliminary data.</text>
</comment>
<sequence>MRKLLSVFTAFAMALTILTGSIALPLLIRPFYRAQIEPLGIPARSGLTAEQIGAAFDDVMDYCLGKRPDFAAGVLSFSPEGASHFADVRRLFLLDLRVLAVCMAVLLVLYALRRKKGLTLCPLAGHSPGFWAGCGLGGALAIAGVLAALDFDRAFTVFHSIFFPGKDNWLFDPATDPVILILPEAFFRSCAILILAAVLLCCAALIIADLCRRRRAP</sequence>
<evidence type="ECO:0000313" key="2">
    <source>
        <dbReference type="EMBL" id="MCC2127924.1"/>
    </source>
</evidence>
<dbReference type="Pfam" id="PF07314">
    <property type="entry name" value="Lit"/>
    <property type="match status" value="1"/>
</dbReference>
<keyword evidence="1" id="KW-0812">Transmembrane</keyword>
<accession>A0AAE3DE51</accession>
<keyword evidence="1" id="KW-0472">Membrane</keyword>
<dbReference type="RefSeq" id="WP_302927479.1">
    <property type="nucleotide sequence ID" value="NZ_JAJEPW010000001.1"/>
</dbReference>
<evidence type="ECO:0000256" key="1">
    <source>
        <dbReference type="SAM" id="Phobius"/>
    </source>
</evidence>